<evidence type="ECO:0000256" key="3">
    <source>
        <dbReference type="ARBA" id="ARBA00023242"/>
    </source>
</evidence>
<dbReference type="Proteomes" id="UP001212411">
    <property type="component" value="Chromosome 2"/>
</dbReference>
<dbReference type="InterPro" id="IPR019404">
    <property type="entry name" value="Mediator_Med11"/>
</dbReference>
<dbReference type="Pfam" id="PF10280">
    <property type="entry name" value="Med11"/>
    <property type="match status" value="1"/>
</dbReference>
<gene>
    <name evidence="5" type="primary">med11</name>
    <name evidence="4" type="synonym">MED11</name>
    <name evidence="5" type="ORF">SOMG_03522</name>
</gene>
<proteinExistence type="inferred from homology"/>
<keyword evidence="4" id="KW-0804">Transcription</keyword>
<evidence type="ECO:0000313" key="6">
    <source>
        <dbReference type="Proteomes" id="UP001212411"/>
    </source>
</evidence>
<dbReference type="RefSeq" id="XP_056037728.1">
    <property type="nucleotide sequence ID" value="XM_056182312.1"/>
</dbReference>
<evidence type="ECO:0000313" key="5">
    <source>
        <dbReference type="EMBL" id="WBW73485.1"/>
    </source>
</evidence>
<dbReference type="GO" id="GO:0003712">
    <property type="term" value="F:transcription coregulator activity"/>
    <property type="evidence" value="ECO:0007669"/>
    <property type="project" value="InterPro"/>
</dbReference>
<comment type="subunit">
    <text evidence="4">Component of the Mediator complex.</text>
</comment>
<evidence type="ECO:0000256" key="1">
    <source>
        <dbReference type="ARBA" id="ARBA00004123"/>
    </source>
</evidence>
<dbReference type="AlphaFoldDB" id="A0AAE9WC36"/>
<keyword evidence="6" id="KW-1185">Reference proteome</keyword>
<keyword evidence="4" id="KW-0010">Activator</keyword>
<evidence type="ECO:0000256" key="4">
    <source>
        <dbReference type="RuleBase" id="RU364147"/>
    </source>
</evidence>
<sequence>MSSMEEDQFSEDSLIDESQKIDQILEIESKIPDILSYASNCIDAIETKESIEEFNKSAKSFYQTLEYVSTGLRKQVLDLEKAEVPLVSLQPRKHYVTEPLTGMVFDEANRLL</sequence>
<keyword evidence="4" id="KW-0805">Transcription regulation</keyword>
<dbReference type="GeneID" id="80877001"/>
<name>A0AAE9WC36_9SCHI</name>
<protein>
    <recommendedName>
        <fullName evidence="4">Mediator of RNA polymerase II transcription subunit 11</fullName>
    </recommendedName>
    <alternativeName>
        <fullName evidence="4">Mediator complex subunit 11</fullName>
    </alternativeName>
</protein>
<dbReference type="KEGG" id="som:SOMG_03522"/>
<dbReference type="Gene3D" id="1.10.287.3490">
    <property type="match status" value="1"/>
</dbReference>
<reference evidence="5 6" key="1">
    <citation type="journal article" date="2023" name="G3 (Bethesda)">
        <title>A high-quality reference genome for the fission yeast Schizosaccharomyces osmophilus.</title>
        <authorList>
            <person name="Jia G.S."/>
            <person name="Zhang W.C."/>
            <person name="Liang Y."/>
            <person name="Liu X.H."/>
            <person name="Rhind N."/>
            <person name="Pidoux A."/>
            <person name="Brysch-Herzberg M."/>
            <person name="Du L.L."/>
        </authorList>
    </citation>
    <scope>NUCLEOTIDE SEQUENCE [LARGE SCALE GENOMIC DNA]</scope>
    <source>
        <strain evidence="5 6">CBS 15793</strain>
    </source>
</reference>
<comment type="subcellular location">
    <subcellularLocation>
        <location evidence="1 4">Nucleus</location>
    </subcellularLocation>
</comment>
<keyword evidence="3 4" id="KW-0539">Nucleus</keyword>
<comment type="function">
    <text evidence="4">Component of the Mediator complex, a coactivator involved in the regulated transcription of nearly all RNA polymerase II-dependent genes. Mediator functions as a bridge to convey information from gene-specific regulatory proteins to the basal RNA polymerase II transcription machinery. Mediator is recruited to promoters by direct interactions with regulatory proteins and serves as a scaffold for the assembly of a functional pre-initiation complex with RNA polymerase II and the general transcription factors.</text>
</comment>
<evidence type="ECO:0000256" key="2">
    <source>
        <dbReference type="ARBA" id="ARBA00008186"/>
    </source>
</evidence>
<dbReference type="GO" id="GO:0006357">
    <property type="term" value="P:regulation of transcription by RNA polymerase II"/>
    <property type="evidence" value="ECO:0007669"/>
    <property type="project" value="InterPro"/>
</dbReference>
<accession>A0AAE9WC36</accession>
<dbReference type="EMBL" id="CP115612">
    <property type="protein sequence ID" value="WBW73485.1"/>
    <property type="molecule type" value="Genomic_DNA"/>
</dbReference>
<comment type="similarity">
    <text evidence="2 4">Belongs to the Mediator complex subunit 11 family.</text>
</comment>
<organism evidence="5 6">
    <name type="scientific">Schizosaccharomyces osmophilus</name>
    <dbReference type="NCBI Taxonomy" id="2545709"/>
    <lineage>
        <taxon>Eukaryota</taxon>
        <taxon>Fungi</taxon>
        <taxon>Dikarya</taxon>
        <taxon>Ascomycota</taxon>
        <taxon>Taphrinomycotina</taxon>
        <taxon>Schizosaccharomycetes</taxon>
        <taxon>Schizosaccharomycetales</taxon>
        <taxon>Schizosaccharomycetaceae</taxon>
        <taxon>Schizosaccharomyces</taxon>
    </lineage>
</organism>
<dbReference type="GO" id="GO:0016592">
    <property type="term" value="C:mediator complex"/>
    <property type="evidence" value="ECO:0007669"/>
    <property type="project" value="InterPro"/>
</dbReference>